<dbReference type="EMBL" id="JAACVF010000079">
    <property type="protein sequence ID" value="NCN65061.1"/>
    <property type="molecule type" value="Genomic_DNA"/>
</dbReference>
<protein>
    <submittedName>
        <fullName evidence="2">Helix-turn-helix domain-containing protein</fullName>
    </submittedName>
</protein>
<sequence length="137" mass="15738">MKATTFEYMANENDFFDTNSSAQRKYEMIRAHKVDGLKVTKVTEKFGYSRPTFYSALKRFDEEGIKGLLDNPPGPKEPSKAKDKVVERILALRTENKSVYDIEDDLKKEGIDMSARNVERLLKKQGNFKKNAHKSGK</sequence>
<dbReference type="InterPro" id="IPR055247">
    <property type="entry name" value="InsJ-like_HTH"/>
</dbReference>
<proteinExistence type="predicted"/>
<dbReference type="AlphaFoldDB" id="A0A8J7YSS4"/>
<feature type="domain" description="Insertion element IS150 protein InsJ-like helix-turn-helix" evidence="1">
    <location>
        <begin position="24"/>
        <end position="76"/>
    </location>
</feature>
<gene>
    <name evidence="2" type="ORF">GW910_03165</name>
</gene>
<dbReference type="Proteomes" id="UP000768163">
    <property type="component" value="Unassembled WGS sequence"/>
</dbReference>
<accession>A0A8J7YSS4</accession>
<dbReference type="Pfam" id="PF13518">
    <property type="entry name" value="HTH_28"/>
    <property type="match status" value="1"/>
</dbReference>
<comment type="caution">
    <text evidence="2">The sequence shown here is derived from an EMBL/GenBank/DDBJ whole genome shotgun (WGS) entry which is preliminary data.</text>
</comment>
<dbReference type="SUPFAM" id="SSF46689">
    <property type="entry name" value="Homeodomain-like"/>
    <property type="match status" value="1"/>
</dbReference>
<name>A0A8J7YSS4_9ARCH</name>
<evidence type="ECO:0000259" key="1">
    <source>
        <dbReference type="Pfam" id="PF13518"/>
    </source>
</evidence>
<evidence type="ECO:0000313" key="3">
    <source>
        <dbReference type="Proteomes" id="UP000768163"/>
    </source>
</evidence>
<organism evidence="2 3">
    <name type="scientific">Candidatus Altarchaeum hamiconexum</name>
    <dbReference type="NCBI Taxonomy" id="1803513"/>
    <lineage>
        <taxon>Archaea</taxon>
        <taxon>Candidatus Altarchaeota</taxon>
        <taxon>Candidatus Altiarchaeia</taxon>
        <taxon>Candidatus Altarchaeales</taxon>
        <taxon>Candidatus Altarchaeaceae</taxon>
        <taxon>Candidatus Altarchaeum</taxon>
    </lineage>
</organism>
<dbReference type="InterPro" id="IPR009057">
    <property type="entry name" value="Homeodomain-like_sf"/>
</dbReference>
<evidence type="ECO:0000313" key="2">
    <source>
        <dbReference type="EMBL" id="NCN65061.1"/>
    </source>
</evidence>
<reference evidence="2" key="1">
    <citation type="submission" date="2019-11" db="EMBL/GenBank/DDBJ databases">
        <title>Lipid analysis of CO2-rich subsurface aquifers suggests an autotrophy-based deep biosphere with lysolipids enriched in CPR bacteria.</title>
        <authorList>
            <person name="Probst A.J."/>
            <person name="Elling F.J."/>
            <person name="Castelle C.J."/>
            <person name="Zhu Q."/>
            <person name="Elvert M."/>
            <person name="Birarda G."/>
            <person name="Holman H.-Y."/>
            <person name="Lane K.R."/>
            <person name="Ladd B."/>
            <person name="Ryan M.C."/>
            <person name="Woyke T."/>
            <person name="Hinrichs K.-U."/>
            <person name="Banfield J.F."/>
        </authorList>
    </citation>
    <scope>NUCLEOTIDE SEQUENCE</scope>
    <source>
        <strain evidence="2">CG_2015-01_33_1645</strain>
    </source>
</reference>